<feature type="region of interest" description="Disordered" evidence="1">
    <location>
        <begin position="206"/>
        <end position="246"/>
    </location>
</feature>
<evidence type="ECO:0000256" key="1">
    <source>
        <dbReference type="SAM" id="MobiDB-lite"/>
    </source>
</evidence>
<dbReference type="EMBL" id="CP136898">
    <property type="protein sequence ID" value="WOL19023.1"/>
    <property type="molecule type" value="Genomic_DNA"/>
</dbReference>
<feature type="compositionally biased region" description="Polar residues" evidence="1">
    <location>
        <begin position="1"/>
        <end position="12"/>
    </location>
</feature>
<dbReference type="AlphaFoldDB" id="A0AAQ3L1H9"/>
<dbReference type="Proteomes" id="UP001327560">
    <property type="component" value="Chromosome 9"/>
</dbReference>
<evidence type="ECO:0000313" key="4">
    <source>
        <dbReference type="Proteomes" id="UP001327560"/>
    </source>
</evidence>
<dbReference type="PANTHER" id="PTHR36787">
    <property type="entry name" value="TRANSMEMBRANE PROTEIN"/>
    <property type="match status" value="1"/>
</dbReference>
<feature type="compositionally biased region" description="Basic and acidic residues" evidence="1">
    <location>
        <begin position="221"/>
        <end position="238"/>
    </location>
</feature>
<feature type="transmembrane region" description="Helical" evidence="2">
    <location>
        <begin position="129"/>
        <end position="148"/>
    </location>
</feature>
<feature type="compositionally biased region" description="Low complexity" evidence="1">
    <location>
        <begin position="108"/>
        <end position="119"/>
    </location>
</feature>
<sequence>MAEESNSGTSNPHPHPPVSDEDLGKPQVHQSVPYISSVQMYPYMSTRMFPSQNPEENDHGPGIYAIPYYSSMSPMAGFPPSTLIPLRYKIPTTPNSTSGANEEHGQEVRQQQGQQQGPQRPVVVRRFHFAFQVDLGLIVKLAAVVFLLSQDGSKHKLILLMLCASLIYLYRTGVLAPLIRWLQQAGAPPAQPRQHAHAQAQNGLVGHVDANNPQPEQNFGAERHNPDHPAEDQERPHVNENQPEPEGGRGFNWWLIVKEIQVFVIGFLTSLIPGFQNN</sequence>
<keyword evidence="2" id="KW-0812">Transmembrane</keyword>
<keyword evidence="2" id="KW-1133">Transmembrane helix</keyword>
<protein>
    <submittedName>
        <fullName evidence="3">Uncharacterized protein</fullName>
    </submittedName>
</protein>
<gene>
    <name evidence="3" type="ORF">Cni_G27820</name>
</gene>
<feature type="region of interest" description="Disordered" evidence="1">
    <location>
        <begin position="1"/>
        <end position="26"/>
    </location>
</feature>
<feature type="transmembrane region" description="Helical" evidence="2">
    <location>
        <begin position="157"/>
        <end position="179"/>
    </location>
</feature>
<evidence type="ECO:0000256" key="2">
    <source>
        <dbReference type="SAM" id="Phobius"/>
    </source>
</evidence>
<organism evidence="3 4">
    <name type="scientific">Canna indica</name>
    <name type="common">Indian-shot</name>
    <dbReference type="NCBI Taxonomy" id="4628"/>
    <lineage>
        <taxon>Eukaryota</taxon>
        <taxon>Viridiplantae</taxon>
        <taxon>Streptophyta</taxon>
        <taxon>Embryophyta</taxon>
        <taxon>Tracheophyta</taxon>
        <taxon>Spermatophyta</taxon>
        <taxon>Magnoliopsida</taxon>
        <taxon>Liliopsida</taxon>
        <taxon>Zingiberales</taxon>
        <taxon>Cannaceae</taxon>
        <taxon>Canna</taxon>
    </lineage>
</organism>
<feature type="region of interest" description="Disordered" evidence="1">
    <location>
        <begin position="89"/>
        <end position="119"/>
    </location>
</feature>
<reference evidence="3 4" key="1">
    <citation type="submission" date="2023-10" db="EMBL/GenBank/DDBJ databases">
        <title>Chromosome-scale genome assembly provides insights into flower coloration mechanisms of Canna indica.</title>
        <authorList>
            <person name="Li C."/>
        </authorList>
    </citation>
    <scope>NUCLEOTIDE SEQUENCE [LARGE SCALE GENOMIC DNA]</scope>
    <source>
        <tissue evidence="3">Flower</tissue>
    </source>
</reference>
<name>A0AAQ3L1H9_9LILI</name>
<proteinExistence type="predicted"/>
<accession>A0AAQ3L1H9</accession>
<feature type="transmembrane region" description="Helical" evidence="2">
    <location>
        <begin position="253"/>
        <end position="275"/>
    </location>
</feature>
<keyword evidence="2" id="KW-0472">Membrane</keyword>
<keyword evidence="4" id="KW-1185">Reference proteome</keyword>
<evidence type="ECO:0000313" key="3">
    <source>
        <dbReference type="EMBL" id="WOL19023.1"/>
    </source>
</evidence>